<dbReference type="InterPro" id="IPR029052">
    <property type="entry name" value="Metallo-depent_PP-like"/>
</dbReference>
<organism evidence="4 5">
    <name type="scientific">Oryctes borbonicus</name>
    <dbReference type="NCBI Taxonomy" id="1629725"/>
    <lineage>
        <taxon>Eukaryota</taxon>
        <taxon>Metazoa</taxon>
        <taxon>Ecdysozoa</taxon>
        <taxon>Arthropoda</taxon>
        <taxon>Hexapoda</taxon>
        <taxon>Insecta</taxon>
        <taxon>Pterygota</taxon>
        <taxon>Neoptera</taxon>
        <taxon>Endopterygota</taxon>
        <taxon>Coleoptera</taxon>
        <taxon>Polyphaga</taxon>
        <taxon>Scarabaeiformia</taxon>
        <taxon>Scarabaeidae</taxon>
        <taxon>Dynastinae</taxon>
        <taxon>Oryctes</taxon>
    </lineage>
</organism>
<protein>
    <recommendedName>
        <fullName evidence="3">Sphingomyelin phosphodiesterase C-terminal domain-containing protein</fullName>
    </recommendedName>
</protein>
<dbReference type="GO" id="GO:0005764">
    <property type="term" value="C:lysosome"/>
    <property type="evidence" value="ECO:0007669"/>
    <property type="project" value="TreeGrafter"/>
</dbReference>
<dbReference type="GO" id="GO:0061750">
    <property type="term" value="F:acid sphingomyelin phosphodiesterase activity"/>
    <property type="evidence" value="ECO:0007669"/>
    <property type="project" value="TreeGrafter"/>
</dbReference>
<dbReference type="GO" id="GO:0016020">
    <property type="term" value="C:membrane"/>
    <property type="evidence" value="ECO:0007669"/>
    <property type="project" value="GOC"/>
</dbReference>
<dbReference type="OrthoDB" id="282973at2759"/>
<accession>A0A0T6B7T0</accession>
<evidence type="ECO:0000313" key="4">
    <source>
        <dbReference type="EMBL" id="KRT83262.1"/>
    </source>
</evidence>
<evidence type="ECO:0000256" key="2">
    <source>
        <dbReference type="ARBA" id="ARBA00023180"/>
    </source>
</evidence>
<dbReference type="PANTHER" id="PTHR10340">
    <property type="entry name" value="SPHINGOMYELIN PHOSPHODIESTERASE"/>
    <property type="match status" value="1"/>
</dbReference>
<dbReference type="SUPFAM" id="SSF56300">
    <property type="entry name" value="Metallo-dependent phosphatases"/>
    <property type="match status" value="1"/>
</dbReference>
<dbReference type="Proteomes" id="UP000051574">
    <property type="component" value="Unassembled WGS sequence"/>
</dbReference>
<dbReference type="PANTHER" id="PTHR10340:SF34">
    <property type="entry name" value="SPHINGOMYELIN PHOSPHODIESTERASE"/>
    <property type="match status" value="1"/>
</dbReference>
<evidence type="ECO:0000256" key="1">
    <source>
        <dbReference type="ARBA" id="ARBA00022801"/>
    </source>
</evidence>
<dbReference type="GO" id="GO:0005615">
    <property type="term" value="C:extracellular space"/>
    <property type="evidence" value="ECO:0007669"/>
    <property type="project" value="TreeGrafter"/>
</dbReference>
<feature type="non-terminal residue" evidence="4">
    <location>
        <position position="1"/>
    </location>
</feature>
<dbReference type="AlphaFoldDB" id="A0A0T6B7T0"/>
<name>A0A0T6B7T0_9SCAR</name>
<gene>
    <name evidence="4" type="ORF">AMK59_3221</name>
</gene>
<dbReference type="Pfam" id="PF19272">
    <property type="entry name" value="ASMase_C"/>
    <property type="match status" value="1"/>
</dbReference>
<evidence type="ECO:0000313" key="5">
    <source>
        <dbReference type="Proteomes" id="UP000051574"/>
    </source>
</evidence>
<dbReference type="EMBL" id="LJIG01009347">
    <property type="protein sequence ID" value="KRT83262.1"/>
    <property type="molecule type" value="Genomic_DNA"/>
</dbReference>
<keyword evidence="5" id="KW-1185">Reference proteome</keyword>
<evidence type="ECO:0000259" key="3">
    <source>
        <dbReference type="Pfam" id="PF19272"/>
    </source>
</evidence>
<sequence>GHSDCLKVWSRNYYAIINRYESSIAAQFFGHTHYDEFEVFYDHHDISRPINIAYVGPSVSPYYDLNPGYRIYYIDGDHDKTTRAVMDHESWTMNLREANLYGYPIWFKLYTARQAFGMEALRPQDWDELVEKMTNEPQLFELFYKYYYKASPVRPGCDIECKKRILCDLRSGRSHDRKNLCQSIESRIDTSATLSWREWFYNTITVS</sequence>
<dbReference type="GO" id="GO:0006685">
    <property type="term" value="P:sphingomyelin catabolic process"/>
    <property type="evidence" value="ECO:0007669"/>
    <property type="project" value="TreeGrafter"/>
</dbReference>
<keyword evidence="1" id="KW-0378">Hydrolase</keyword>
<reference evidence="4 5" key="1">
    <citation type="submission" date="2015-09" db="EMBL/GenBank/DDBJ databases">
        <title>Draft genome of the scarab beetle Oryctes borbonicus.</title>
        <authorList>
            <person name="Meyer J.M."/>
            <person name="Markov G.V."/>
            <person name="Baskaran P."/>
            <person name="Herrmann M."/>
            <person name="Sommer R.J."/>
            <person name="Roedelsperger C."/>
        </authorList>
    </citation>
    <scope>NUCLEOTIDE SEQUENCE [LARGE SCALE GENOMIC DNA]</scope>
    <source>
        <strain evidence="4">OB123</strain>
        <tissue evidence="4">Whole animal</tissue>
    </source>
</reference>
<feature type="domain" description="Sphingomyelin phosphodiesterase C-terminal" evidence="3">
    <location>
        <begin position="49"/>
        <end position="169"/>
    </location>
</feature>
<keyword evidence="2" id="KW-0325">Glycoprotein</keyword>
<dbReference type="GO" id="GO:0046513">
    <property type="term" value="P:ceramide biosynthetic process"/>
    <property type="evidence" value="ECO:0007669"/>
    <property type="project" value="TreeGrafter"/>
</dbReference>
<dbReference type="InterPro" id="IPR045473">
    <property type="entry name" value="ASM_C"/>
</dbReference>
<proteinExistence type="predicted"/>
<comment type="caution">
    <text evidence="4">The sequence shown here is derived from an EMBL/GenBank/DDBJ whole genome shotgun (WGS) entry which is preliminary data.</text>
</comment>